<protein>
    <submittedName>
        <fullName evidence="2">Blast:Proteasome subunit beta type-3</fullName>
    </submittedName>
</protein>
<dbReference type="EMBL" id="OUUW01000010">
    <property type="protein sequence ID" value="SPP86004.1"/>
    <property type="molecule type" value="Genomic_DNA"/>
</dbReference>
<dbReference type="Pfam" id="PF00227">
    <property type="entry name" value="Proteasome"/>
    <property type="match status" value="1"/>
</dbReference>
<dbReference type="OrthoDB" id="204949at2759"/>
<dbReference type="STRING" id="7266.A0A3B0JV98"/>
<dbReference type="InterPro" id="IPR023333">
    <property type="entry name" value="Proteasome_suB-type"/>
</dbReference>
<dbReference type="Gene3D" id="3.60.20.10">
    <property type="entry name" value="Glutamine Phosphoribosylpyrophosphate, subunit 1, domain 1"/>
    <property type="match status" value="1"/>
</dbReference>
<proteinExistence type="predicted"/>
<evidence type="ECO:0000313" key="3">
    <source>
        <dbReference type="Proteomes" id="UP000268350"/>
    </source>
</evidence>
<dbReference type="InterPro" id="IPR001353">
    <property type="entry name" value="Proteasome_sua/b"/>
</dbReference>
<comment type="subunit">
    <text evidence="1">The 26S proteasome consists of a 20S proteasome core and two 19S regulatory subunits. The 20S proteasome core is composed of 28 subunits that are arranged in four stacked rings, resulting in a barrel-shaped structure. The two end rings are each formed by seven alpha subunits, and the two central rings are each formed by seven beta subunits. The catalytic chamber with the active sites is on the inside of the barrel.</text>
</comment>
<organism evidence="2 3">
    <name type="scientific">Drosophila guanche</name>
    <name type="common">Fruit fly</name>
    <dbReference type="NCBI Taxonomy" id="7266"/>
    <lineage>
        <taxon>Eukaryota</taxon>
        <taxon>Metazoa</taxon>
        <taxon>Ecdysozoa</taxon>
        <taxon>Arthropoda</taxon>
        <taxon>Hexapoda</taxon>
        <taxon>Insecta</taxon>
        <taxon>Pterygota</taxon>
        <taxon>Neoptera</taxon>
        <taxon>Endopterygota</taxon>
        <taxon>Diptera</taxon>
        <taxon>Brachycera</taxon>
        <taxon>Muscomorpha</taxon>
        <taxon>Ephydroidea</taxon>
        <taxon>Drosophilidae</taxon>
        <taxon>Drosophila</taxon>
        <taxon>Sophophora</taxon>
    </lineage>
</organism>
<dbReference type="SUPFAM" id="SSF56235">
    <property type="entry name" value="N-terminal nucleophile aminohydrolases (Ntn hydrolases)"/>
    <property type="match status" value="1"/>
</dbReference>
<evidence type="ECO:0000256" key="1">
    <source>
        <dbReference type="ARBA" id="ARBA00026071"/>
    </source>
</evidence>
<evidence type="ECO:0000313" key="2">
    <source>
        <dbReference type="EMBL" id="SPP86004.1"/>
    </source>
</evidence>
<dbReference type="GO" id="GO:0005839">
    <property type="term" value="C:proteasome core complex"/>
    <property type="evidence" value="ECO:0007669"/>
    <property type="project" value="InterPro"/>
</dbReference>
<dbReference type="PANTHER" id="PTHR32194:SF10">
    <property type="entry name" value="PROTEASOME SUBUNIT BETA TYPE-3"/>
    <property type="match status" value="1"/>
</dbReference>
<dbReference type="GO" id="GO:0005737">
    <property type="term" value="C:cytoplasm"/>
    <property type="evidence" value="ECO:0007669"/>
    <property type="project" value="TreeGrafter"/>
</dbReference>
<accession>A0A3B0JV98</accession>
<dbReference type="GO" id="GO:0051603">
    <property type="term" value="P:proteolysis involved in protein catabolic process"/>
    <property type="evidence" value="ECO:0007669"/>
    <property type="project" value="InterPro"/>
</dbReference>
<sequence length="204" mass="22609">MSIGGCVLAMQGNGCVAIATDHRLGCASSFGQRIAGDFKKVFKVGPRMFVGLTGFLADVNTVWDRLHYRQNLYEIKENCEMSPEAFTTMLSNLLYEYRFGPYHVQAVVAALDACSLQPYICSIDLIGAPTKRDSFVFCGNCDKQMQGMCETLWTPKLGPEELFVTMSQTLTHAFDRNITSGGGATVYVIEGDKIMERVIDVRMD</sequence>
<dbReference type="Proteomes" id="UP000268350">
    <property type="component" value="Unassembled WGS sequence"/>
</dbReference>
<reference evidence="3" key="1">
    <citation type="submission" date="2018-01" db="EMBL/GenBank/DDBJ databases">
        <authorList>
            <person name="Alioto T."/>
            <person name="Alioto T."/>
        </authorList>
    </citation>
    <scope>NUCLEOTIDE SEQUENCE [LARGE SCALE GENOMIC DNA]</scope>
</reference>
<dbReference type="OMA" id="CESLWES"/>
<dbReference type="AlphaFoldDB" id="A0A3B0JV98"/>
<gene>
    <name evidence="2" type="ORF">DGUA_6G004607</name>
</gene>
<dbReference type="PROSITE" id="PS51476">
    <property type="entry name" value="PROTEASOME_BETA_2"/>
    <property type="match status" value="1"/>
</dbReference>
<keyword evidence="2" id="KW-0647">Proteasome</keyword>
<dbReference type="InterPro" id="IPR029055">
    <property type="entry name" value="Ntn_hydrolases_N"/>
</dbReference>
<name>A0A3B0JV98_DROGU</name>
<dbReference type="PANTHER" id="PTHR32194">
    <property type="entry name" value="METALLOPROTEASE TLDD"/>
    <property type="match status" value="1"/>
</dbReference>
<keyword evidence="3" id="KW-1185">Reference proteome</keyword>